<feature type="non-terminal residue" evidence="9">
    <location>
        <position position="1"/>
    </location>
</feature>
<dbReference type="GO" id="GO:1990526">
    <property type="term" value="C:Ste12p-Dig1p-Dig2p complex"/>
    <property type="evidence" value="ECO:0007669"/>
    <property type="project" value="TreeGrafter"/>
</dbReference>
<evidence type="ECO:0000256" key="1">
    <source>
        <dbReference type="ARBA" id="ARBA00004123"/>
    </source>
</evidence>
<dbReference type="PANTHER" id="PTHR47427:SF2">
    <property type="entry name" value="C2H2-TYPE DOMAIN-CONTAINING PROTEIN"/>
    <property type="match status" value="1"/>
</dbReference>
<dbReference type="PROSITE" id="PS00028">
    <property type="entry name" value="ZINC_FINGER_C2H2_1"/>
    <property type="match status" value="2"/>
</dbReference>
<keyword evidence="2" id="KW-0479">Metal-binding</keyword>
<dbReference type="FunFam" id="3.30.160.60:FF:000125">
    <property type="entry name" value="Putative zinc finger protein 143"/>
    <property type="match status" value="1"/>
</dbReference>
<dbReference type="PROSITE" id="PS50157">
    <property type="entry name" value="ZINC_FINGER_C2H2_2"/>
    <property type="match status" value="2"/>
</dbReference>
<dbReference type="GO" id="GO:0008270">
    <property type="term" value="F:zinc ion binding"/>
    <property type="evidence" value="ECO:0007669"/>
    <property type="project" value="UniProtKB-KW"/>
</dbReference>
<dbReference type="OrthoDB" id="654211at2759"/>
<gene>
    <name evidence="9" type="ORF">FA10DRAFT_216847</name>
</gene>
<evidence type="ECO:0000256" key="5">
    <source>
        <dbReference type="ARBA" id="ARBA00022833"/>
    </source>
</evidence>
<dbReference type="SUPFAM" id="SSF57667">
    <property type="entry name" value="beta-beta-alpha zinc fingers"/>
    <property type="match status" value="1"/>
</dbReference>
<dbReference type="InParanoid" id="A0A316YBY0"/>
<evidence type="ECO:0000256" key="4">
    <source>
        <dbReference type="ARBA" id="ARBA00022771"/>
    </source>
</evidence>
<dbReference type="GeneID" id="37040423"/>
<comment type="subcellular location">
    <subcellularLocation>
        <location evidence="1">Nucleus</location>
    </subcellularLocation>
</comment>
<reference evidence="9 10" key="1">
    <citation type="journal article" date="2018" name="Mol. Biol. Evol.">
        <title>Broad Genomic Sampling Reveals a Smut Pathogenic Ancestry of the Fungal Clade Ustilaginomycotina.</title>
        <authorList>
            <person name="Kijpornyongpan T."/>
            <person name="Mondo S.J."/>
            <person name="Barry K."/>
            <person name="Sandor L."/>
            <person name="Lee J."/>
            <person name="Lipzen A."/>
            <person name="Pangilinan J."/>
            <person name="LaButti K."/>
            <person name="Hainaut M."/>
            <person name="Henrissat B."/>
            <person name="Grigoriev I.V."/>
            <person name="Spatafora J.W."/>
            <person name="Aime M.C."/>
        </authorList>
    </citation>
    <scope>NUCLEOTIDE SEQUENCE [LARGE SCALE GENOMIC DNA]</scope>
    <source>
        <strain evidence="9 10">MCA 4198</strain>
    </source>
</reference>
<evidence type="ECO:0000256" key="7">
    <source>
        <dbReference type="PROSITE-ProRule" id="PRU00042"/>
    </source>
</evidence>
<dbReference type="Proteomes" id="UP000245768">
    <property type="component" value="Unassembled WGS sequence"/>
</dbReference>
<dbReference type="GO" id="GO:0000981">
    <property type="term" value="F:DNA-binding transcription factor activity, RNA polymerase II-specific"/>
    <property type="evidence" value="ECO:0007669"/>
    <property type="project" value="UniProtKB-ARBA"/>
</dbReference>
<dbReference type="Gene3D" id="3.30.160.60">
    <property type="entry name" value="Classic Zinc Finger"/>
    <property type="match status" value="2"/>
</dbReference>
<evidence type="ECO:0000313" key="10">
    <source>
        <dbReference type="Proteomes" id="UP000245768"/>
    </source>
</evidence>
<dbReference type="FunFam" id="3.30.160.60:FF:000446">
    <property type="entry name" value="Zinc finger protein"/>
    <property type="match status" value="1"/>
</dbReference>
<keyword evidence="3" id="KW-0677">Repeat</keyword>
<keyword evidence="6" id="KW-0539">Nucleus</keyword>
<dbReference type="AlphaFoldDB" id="A0A316YBY0"/>
<dbReference type="GO" id="GO:1990527">
    <property type="term" value="C:Tec1p-Ste12p-Dig1p complex"/>
    <property type="evidence" value="ECO:0007669"/>
    <property type="project" value="TreeGrafter"/>
</dbReference>
<dbReference type="InterPro" id="IPR052127">
    <property type="entry name" value="STE12_transcription_factor"/>
</dbReference>
<organism evidence="9 10">
    <name type="scientific">Acaromyces ingoldii</name>
    <dbReference type="NCBI Taxonomy" id="215250"/>
    <lineage>
        <taxon>Eukaryota</taxon>
        <taxon>Fungi</taxon>
        <taxon>Dikarya</taxon>
        <taxon>Basidiomycota</taxon>
        <taxon>Ustilaginomycotina</taxon>
        <taxon>Exobasidiomycetes</taxon>
        <taxon>Exobasidiales</taxon>
        <taxon>Cryptobasidiaceae</taxon>
        <taxon>Acaromyces</taxon>
    </lineage>
</organism>
<evidence type="ECO:0000256" key="2">
    <source>
        <dbReference type="ARBA" id="ARBA00022723"/>
    </source>
</evidence>
<dbReference type="RefSeq" id="XP_025374234.1">
    <property type="nucleotide sequence ID" value="XM_025518507.1"/>
</dbReference>
<dbReference type="Pfam" id="PF00096">
    <property type="entry name" value="zf-C2H2"/>
    <property type="match status" value="2"/>
</dbReference>
<dbReference type="GO" id="GO:0005634">
    <property type="term" value="C:nucleus"/>
    <property type="evidence" value="ECO:0007669"/>
    <property type="project" value="UniProtKB-SubCell"/>
</dbReference>
<dbReference type="EMBL" id="KZ819641">
    <property type="protein sequence ID" value="PWN87036.1"/>
    <property type="molecule type" value="Genomic_DNA"/>
</dbReference>
<feature type="domain" description="C2H2-type" evidence="8">
    <location>
        <begin position="38"/>
        <end position="62"/>
    </location>
</feature>
<feature type="domain" description="C2H2-type" evidence="8">
    <location>
        <begin position="8"/>
        <end position="37"/>
    </location>
</feature>
<proteinExistence type="predicted"/>
<dbReference type="InterPro" id="IPR013087">
    <property type="entry name" value="Znf_C2H2_type"/>
</dbReference>
<protein>
    <recommendedName>
        <fullName evidence="8">C2H2-type domain-containing protein</fullName>
    </recommendedName>
</protein>
<evidence type="ECO:0000313" key="9">
    <source>
        <dbReference type="EMBL" id="PWN87036.1"/>
    </source>
</evidence>
<sequence length="62" mass="7381">VSSADKQHICGFVGCEKRFKRLEHLKRHHRTHTQERPHECPVPECRKLFGRSDNLTQHLKTH</sequence>
<dbReference type="PANTHER" id="PTHR47427">
    <property type="entry name" value="PROTEIN STE12"/>
    <property type="match status" value="1"/>
</dbReference>
<evidence type="ECO:0000256" key="6">
    <source>
        <dbReference type="ARBA" id="ARBA00023242"/>
    </source>
</evidence>
<keyword evidence="4 7" id="KW-0863">Zinc-finger</keyword>
<evidence type="ECO:0000259" key="8">
    <source>
        <dbReference type="PROSITE" id="PS50157"/>
    </source>
</evidence>
<keyword evidence="5" id="KW-0862">Zinc</keyword>
<dbReference type="InterPro" id="IPR036236">
    <property type="entry name" value="Znf_C2H2_sf"/>
</dbReference>
<accession>A0A316YBY0</accession>
<evidence type="ECO:0000256" key="3">
    <source>
        <dbReference type="ARBA" id="ARBA00022737"/>
    </source>
</evidence>
<keyword evidence="10" id="KW-1185">Reference proteome</keyword>
<dbReference type="STRING" id="215250.A0A316YBY0"/>
<dbReference type="SMART" id="SM00355">
    <property type="entry name" value="ZnF_C2H2"/>
    <property type="match status" value="2"/>
</dbReference>
<name>A0A316YBY0_9BASI</name>
<feature type="non-terminal residue" evidence="9">
    <location>
        <position position="62"/>
    </location>
</feature>
<dbReference type="GO" id="GO:0000978">
    <property type="term" value="F:RNA polymerase II cis-regulatory region sequence-specific DNA binding"/>
    <property type="evidence" value="ECO:0007669"/>
    <property type="project" value="UniProtKB-ARBA"/>
</dbReference>